<dbReference type="EMBL" id="BK015264">
    <property type="protein sequence ID" value="DAD98588.1"/>
    <property type="molecule type" value="Genomic_DNA"/>
</dbReference>
<organism evidence="1">
    <name type="scientific">Siphoviridae sp. ctTnV63</name>
    <dbReference type="NCBI Taxonomy" id="2825523"/>
    <lineage>
        <taxon>Viruses</taxon>
        <taxon>Duplodnaviria</taxon>
        <taxon>Heunggongvirae</taxon>
        <taxon>Uroviricota</taxon>
        <taxon>Caudoviricetes</taxon>
    </lineage>
</organism>
<reference evidence="1" key="1">
    <citation type="journal article" date="2021" name="Proc. Natl. Acad. Sci. U.S.A.">
        <title>A Catalog of Tens of Thousands of Viruses from Human Metagenomes Reveals Hidden Associations with Chronic Diseases.</title>
        <authorList>
            <person name="Tisza M.J."/>
            <person name="Buck C.B."/>
        </authorList>
    </citation>
    <scope>NUCLEOTIDE SEQUENCE</scope>
    <source>
        <strain evidence="1">CtTnV63</strain>
    </source>
</reference>
<evidence type="ECO:0000313" key="1">
    <source>
        <dbReference type="EMBL" id="DAD98588.1"/>
    </source>
</evidence>
<accession>A0A8S5NW45</accession>
<proteinExistence type="predicted"/>
<sequence length="63" mass="7547">MRRAEVSLSTQREDFGTLFLFWTELPRAYYIVEVPYLRSVARFRILKVKAISAYYTKLFPKPL</sequence>
<name>A0A8S5NW45_9CAUD</name>
<protein>
    <submittedName>
        <fullName evidence="1">Uncharacterized protein</fullName>
    </submittedName>
</protein>